<dbReference type="PANTHER" id="PTHR33546">
    <property type="entry name" value="LARGE, MULTIFUNCTIONAL SECRETED PROTEIN-RELATED"/>
    <property type="match status" value="1"/>
</dbReference>
<dbReference type="PANTHER" id="PTHR33546:SF1">
    <property type="entry name" value="LARGE, MULTIFUNCTIONAL SECRETED PROTEIN"/>
    <property type="match status" value="1"/>
</dbReference>
<protein>
    <recommendedName>
        <fullName evidence="3">3-keto-alpha-glucoside-1,2-lyase/3-keto-2-hydroxy-glucal hydratase domain-containing protein</fullName>
    </recommendedName>
</protein>
<evidence type="ECO:0000259" key="3">
    <source>
        <dbReference type="Pfam" id="PF06439"/>
    </source>
</evidence>
<feature type="domain" description="3-keto-alpha-glucoside-1,2-lyase/3-keto-2-hydroxy-glucal hydratase" evidence="3">
    <location>
        <begin position="137"/>
        <end position="328"/>
    </location>
</feature>
<evidence type="ECO:0000256" key="1">
    <source>
        <dbReference type="SAM" id="MobiDB-lite"/>
    </source>
</evidence>
<evidence type="ECO:0000256" key="2">
    <source>
        <dbReference type="SAM" id="SignalP"/>
    </source>
</evidence>
<reference evidence="4 5" key="1">
    <citation type="submission" date="2017-05" db="EMBL/GenBank/DDBJ databases">
        <authorList>
            <person name="Varghese N."/>
            <person name="Submissions S."/>
        </authorList>
    </citation>
    <scope>NUCLEOTIDE SEQUENCE [LARGE SCALE GENOMIC DNA]</scope>
    <source>
        <strain evidence="4 5">DSM 25457</strain>
    </source>
</reference>
<feature type="chain" id="PRO_5047468203" description="3-keto-alpha-glucoside-1,2-lyase/3-keto-2-hydroxy-glucal hydratase domain-containing protein" evidence="2">
    <location>
        <begin position="21"/>
        <end position="335"/>
    </location>
</feature>
<dbReference type="EMBL" id="FXUG01000001">
    <property type="protein sequence ID" value="SMP42622.1"/>
    <property type="molecule type" value="Genomic_DNA"/>
</dbReference>
<keyword evidence="5" id="KW-1185">Reference proteome</keyword>
<proteinExistence type="predicted"/>
<comment type="caution">
    <text evidence="4">The sequence shown here is derived from an EMBL/GenBank/DDBJ whole genome shotgun (WGS) entry which is preliminary data.</text>
</comment>
<evidence type="ECO:0000313" key="5">
    <source>
        <dbReference type="Proteomes" id="UP001158067"/>
    </source>
</evidence>
<feature type="signal peptide" evidence="2">
    <location>
        <begin position="1"/>
        <end position="20"/>
    </location>
</feature>
<accession>A0ABY1PRW2</accession>
<organism evidence="4 5">
    <name type="scientific">Neorhodopirellula lusitana</name>
    <dbReference type="NCBI Taxonomy" id="445327"/>
    <lineage>
        <taxon>Bacteria</taxon>
        <taxon>Pseudomonadati</taxon>
        <taxon>Planctomycetota</taxon>
        <taxon>Planctomycetia</taxon>
        <taxon>Pirellulales</taxon>
        <taxon>Pirellulaceae</taxon>
        <taxon>Neorhodopirellula</taxon>
    </lineage>
</organism>
<keyword evidence="2" id="KW-0732">Signal</keyword>
<dbReference type="Gene3D" id="2.60.120.560">
    <property type="entry name" value="Exo-inulinase, domain 1"/>
    <property type="match status" value="1"/>
</dbReference>
<feature type="region of interest" description="Disordered" evidence="1">
    <location>
        <begin position="30"/>
        <end position="49"/>
    </location>
</feature>
<dbReference type="Proteomes" id="UP001158067">
    <property type="component" value="Unassembled WGS sequence"/>
</dbReference>
<dbReference type="InterPro" id="IPR010496">
    <property type="entry name" value="AL/BT2_dom"/>
</dbReference>
<sequence>MNSRLTALLLGLAIVSVANPQSLIAQHLETKPANKQPIPPADPDTPTWTDPELAQLQSPAFGYMGEYRQGEQAIQVVPCQGRFYLSIYQGGLPGAGWDGSTIAHEWIDKDAIESRLNGLTKVDRSAQLDFTAPPANATVLFDGNGTEHWSFAKVKNGLLQAGAKTKENFQDFRLHFETMVPFKPELQLAHPDRGNSGVFALGAYEVQVCDTFGIDFAPDRWDTDKVLKTPSTWCGGIYGIKPADVNICLPPLAWQTFDVEFTAARFQDDQKVSSARMTIWQNGVLIHNDVTLPSGTGGGPSGPRAEVPAGPIYIQNHHNPTQYRNVWIVKTNTGS</sequence>
<name>A0ABY1PRW2_9BACT</name>
<gene>
    <name evidence="4" type="ORF">SAMN06265222_101814</name>
</gene>
<dbReference type="Pfam" id="PF06439">
    <property type="entry name" value="3keto-disac_hyd"/>
    <property type="match status" value="1"/>
</dbReference>
<dbReference type="RefSeq" id="WP_283430995.1">
    <property type="nucleotide sequence ID" value="NZ_FXUG01000001.1"/>
</dbReference>
<evidence type="ECO:0000313" key="4">
    <source>
        <dbReference type="EMBL" id="SMP42622.1"/>
    </source>
</evidence>